<feature type="transmembrane region" description="Helical" evidence="1">
    <location>
        <begin position="12"/>
        <end position="32"/>
    </location>
</feature>
<dbReference type="SMART" id="SM00304">
    <property type="entry name" value="HAMP"/>
    <property type="match status" value="1"/>
</dbReference>
<dbReference type="EMBL" id="JALJRB010000007">
    <property type="protein sequence ID" value="MCJ8500625.1"/>
    <property type="molecule type" value="Genomic_DNA"/>
</dbReference>
<organism evidence="3 4">
    <name type="scientific">Desulfatitalea alkaliphila</name>
    <dbReference type="NCBI Taxonomy" id="2929485"/>
    <lineage>
        <taxon>Bacteria</taxon>
        <taxon>Pseudomonadati</taxon>
        <taxon>Thermodesulfobacteriota</taxon>
        <taxon>Desulfobacteria</taxon>
        <taxon>Desulfobacterales</taxon>
        <taxon>Desulfosarcinaceae</taxon>
        <taxon>Desulfatitalea</taxon>
    </lineage>
</organism>
<reference evidence="3" key="1">
    <citation type="submission" date="2022-04" db="EMBL/GenBank/DDBJ databases">
        <title>Desulfatitalea alkaliphila sp. nov., a novel anaerobic sulfate-reducing bacterium isolated from terrestrial mud volcano, Taman Peninsula, Russia.</title>
        <authorList>
            <person name="Khomyakova M.A."/>
            <person name="Merkel A.Y."/>
            <person name="Slobodkin A.I."/>
        </authorList>
    </citation>
    <scope>NUCLEOTIDE SEQUENCE</scope>
    <source>
        <strain evidence="3">M08but</strain>
    </source>
</reference>
<dbReference type="AlphaFoldDB" id="A0AA41UIC5"/>
<keyword evidence="1" id="KW-1133">Transmembrane helix</keyword>
<dbReference type="PANTHER" id="PTHR32089">
    <property type="entry name" value="METHYL-ACCEPTING CHEMOTAXIS PROTEIN MCPB"/>
    <property type="match status" value="1"/>
</dbReference>
<dbReference type="GO" id="GO:0007165">
    <property type="term" value="P:signal transduction"/>
    <property type="evidence" value="ECO:0007669"/>
    <property type="project" value="InterPro"/>
</dbReference>
<dbReference type="Gene3D" id="6.10.340.10">
    <property type="match status" value="1"/>
</dbReference>
<name>A0AA41UIC5_9BACT</name>
<dbReference type="RefSeq" id="WP_246905553.1">
    <property type="nucleotide sequence ID" value="NZ_JALJRB010000007.1"/>
</dbReference>
<evidence type="ECO:0000256" key="1">
    <source>
        <dbReference type="SAM" id="Phobius"/>
    </source>
</evidence>
<dbReference type="Proteomes" id="UP001165427">
    <property type="component" value="Unassembled WGS sequence"/>
</dbReference>
<dbReference type="Pfam" id="PF00672">
    <property type="entry name" value="HAMP"/>
    <property type="match status" value="1"/>
</dbReference>
<accession>A0AA41UIC5</accession>
<dbReference type="PROSITE" id="PS50885">
    <property type="entry name" value="HAMP"/>
    <property type="match status" value="1"/>
</dbReference>
<dbReference type="PANTHER" id="PTHR32089:SF112">
    <property type="entry name" value="LYSOZYME-LIKE PROTEIN-RELATED"/>
    <property type="match status" value="1"/>
</dbReference>
<dbReference type="CDD" id="cd06225">
    <property type="entry name" value="HAMP"/>
    <property type="match status" value="1"/>
</dbReference>
<dbReference type="GO" id="GO:0016020">
    <property type="term" value="C:membrane"/>
    <property type="evidence" value="ECO:0007669"/>
    <property type="project" value="InterPro"/>
</dbReference>
<feature type="domain" description="HAMP" evidence="2">
    <location>
        <begin position="92"/>
        <end position="144"/>
    </location>
</feature>
<evidence type="ECO:0000313" key="3">
    <source>
        <dbReference type="EMBL" id="MCJ8500625.1"/>
    </source>
</evidence>
<proteinExistence type="predicted"/>
<dbReference type="SUPFAM" id="SSF158472">
    <property type="entry name" value="HAMP domain-like"/>
    <property type="match status" value="1"/>
</dbReference>
<dbReference type="InterPro" id="IPR003660">
    <property type="entry name" value="HAMP_dom"/>
</dbReference>
<feature type="transmembrane region" description="Helical" evidence="1">
    <location>
        <begin position="68"/>
        <end position="91"/>
    </location>
</feature>
<keyword evidence="4" id="KW-1185">Reference proteome</keyword>
<keyword evidence="1" id="KW-0812">Transmembrane</keyword>
<evidence type="ECO:0000259" key="2">
    <source>
        <dbReference type="PROSITE" id="PS50885"/>
    </source>
</evidence>
<gene>
    <name evidence="3" type="ORF">MRX98_08585</name>
</gene>
<protein>
    <submittedName>
        <fullName evidence="3">Methyl-accepting chemotaxis protein</fullName>
    </submittedName>
</protein>
<comment type="caution">
    <text evidence="3">The sequence shown here is derived from an EMBL/GenBank/DDBJ whole genome shotgun (WGS) entry which is preliminary data.</text>
</comment>
<evidence type="ECO:0000313" key="4">
    <source>
        <dbReference type="Proteomes" id="UP001165427"/>
    </source>
</evidence>
<keyword evidence="1" id="KW-0472">Membrane</keyword>
<sequence>MKRNGFSYIRRWFWLFMLLVGFTIVGTYLLVFNELSDALALLVHSDADAGRQLPKDAAVLVAELKYRLLLIIGGGCAAAALVSLLWLRIAARAIQHPIRKIQHAVDRMAQGKLNETIAIDTADEFGRIGNGINELAANLQELLLHIWKQTGQCAHSLETLRRGSAYEKGASSATELQSALDQLAGAIENLRAMAKAYVFYDVRLEGNQTLAANHRPITSDDRSPGHADTI</sequence>